<evidence type="ECO:0000256" key="3">
    <source>
        <dbReference type="ARBA" id="ARBA00022679"/>
    </source>
</evidence>
<dbReference type="PIRSF" id="PIRSF004808">
    <property type="entry name" value="LasT"/>
    <property type="match status" value="1"/>
</dbReference>
<evidence type="ECO:0000259" key="6">
    <source>
        <dbReference type="Pfam" id="PF00588"/>
    </source>
</evidence>
<dbReference type="GO" id="GO:0003723">
    <property type="term" value="F:RNA binding"/>
    <property type="evidence" value="ECO:0007669"/>
    <property type="project" value="InterPro"/>
</dbReference>
<dbReference type="Gene3D" id="1.10.8.590">
    <property type="match status" value="1"/>
</dbReference>
<comment type="function">
    <text evidence="5">Catalyzes the formation of 2'O-methylated cytidine (Cm32) or 2'O-methylated uridine (Um32) at position 32 in tRNA.</text>
</comment>
<dbReference type="Gene3D" id="3.40.1280.10">
    <property type="match status" value="1"/>
</dbReference>
<dbReference type="GO" id="GO:0002128">
    <property type="term" value="P:tRNA nucleoside ribose methylation"/>
    <property type="evidence" value="ECO:0007669"/>
    <property type="project" value="TreeGrafter"/>
</dbReference>
<dbReference type="Proteomes" id="UP000252147">
    <property type="component" value="Unassembled WGS sequence"/>
</dbReference>
<dbReference type="InterPro" id="IPR029026">
    <property type="entry name" value="tRNA_m1G_MTases_N"/>
</dbReference>
<dbReference type="FunFam" id="3.40.1280.10:FF:000006">
    <property type="entry name" value="Uncharacterized tRNA/rRNA methyltransferase HI_0380"/>
    <property type="match status" value="1"/>
</dbReference>
<keyword evidence="5" id="KW-0963">Cytoplasm</keyword>
<dbReference type="Pfam" id="PF00588">
    <property type="entry name" value="SpoU_methylase"/>
    <property type="match status" value="1"/>
</dbReference>
<reference evidence="7 8" key="1">
    <citation type="journal article" date="2018" name="Microbiome">
        <title>Fine metagenomic profile of the Mediterranean stratified and mixed water columns revealed by assembly and recruitment.</title>
        <authorList>
            <person name="Haro-Moreno J.M."/>
            <person name="Lopez-Perez M."/>
            <person name="De La Torre J.R."/>
            <person name="Picazo A."/>
            <person name="Camacho A."/>
            <person name="Rodriguez-Valera F."/>
        </authorList>
    </citation>
    <scope>NUCLEOTIDE SEQUENCE [LARGE SCALE GENOMIC DNA]</scope>
    <source>
        <strain evidence="7">MED-G83</strain>
    </source>
</reference>
<protein>
    <recommendedName>
        <fullName evidence="5">tRNA (cytidine/uridine-2'-O-)-methyltransferase TrmJ</fullName>
        <ecNumber evidence="5">2.1.1.200</ecNumber>
    </recommendedName>
    <alternativeName>
        <fullName evidence="5">tRNA (cytidine(32)/uridine(32)-2'-O)-methyltransferase</fullName>
    </alternativeName>
    <alternativeName>
        <fullName evidence="5">tRNA Cm32/Um32 methyltransferase</fullName>
    </alternativeName>
</protein>
<comment type="similarity">
    <text evidence="1">Belongs to the class IV-like SAM-binding methyltransferase superfamily. RNA methyltransferase TrmH family.</text>
</comment>
<name>A0A368BN17_9GAMM</name>
<dbReference type="InterPro" id="IPR004384">
    <property type="entry name" value="RNA_MeTrfase_TrmJ/LasT"/>
</dbReference>
<gene>
    <name evidence="5" type="primary">trmJ</name>
    <name evidence="7" type="ORF">DBW97_03375</name>
</gene>
<dbReference type="PANTHER" id="PTHR42786:SF2">
    <property type="entry name" value="TRNA (CYTIDINE_URIDINE-2'-O-)-METHYLTRANSFERASE TRMJ"/>
    <property type="match status" value="1"/>
</dbReference>
<sequence length="243" mass="27167">MSLGSQVKIILIETTNSGNIGSALRAMKTMGFSELVLVNPKNFPSDEALAMSANASDLLDAVKVVTSLDEALEDINFVVATSSRMRRVPWPCESLEEASPKIIKYSDTSKVAIMFGREDRGLTNNELQRSNLHLSIPANPEYPVLNLAMSVQVVCYQLYLDKILETEASQAHLWDVPMAKSNHINNLINHFINVAEQLEVYNKGNPRQIGARIKRLFTRVGLDEMEVNFLRGFLSSIEKKIEE</sequence>
<dbReference type="EC" id="2.1.1.200" evidence="5"/>
<dbReference type="GO" id="GO:0005829">
    <property type="term" value="C:cytosol"/>
    <property type="evidence" value="ECO:0007669"/>
    <property type="project" value="TreeGrafter"/>
</dbReference>
<evidence type="ECO:0000313" key="8">
    <source>
        <dbReference type="Proteomes" id="UP000252147"/>
    </source>
</evidence>
<comment type="caution">
    <text evidence="7">The sequence shown here is derived from an EMBL/GenBank/DDBJ whole genome shotgun (WGS) entry which is preliminary data.</text>
</comment>
<dbReference type="InterPro" id="IPR029028">
    <property type="entry name" value="Alpha/beta_knot_MTases"/>
</dbReference>
<dbReference type="EMBL" id="QOPD01000005">
    <property type="protein sequence ID" value="RCL38086.1"/>
    <property type="molecule type" value="Genomic_DNA"/>
</dbReference>
<keyword evidence="3 7" id="KW-0808">Transferase</keyword>
<dbReference type="GO" id="GO:0160206">
    <property type="term" value="F:tRNA (cytidine(32)/uridine(32)-2'-O)-methyltransferase activity"/>
    <property type="evidence" value="ECO:0007669"/>
    <property type="project" value="UniProtKB-EC"/>
</dbReference>
<comment type="catalytic activity">
    <reaction evidence="5">
        <text>uridine(32) in tRNA + S-adenosyl-L-methionine = 2'-O-methyluridine(32) in tRNA + S-adenosyl-L-homocysteine + H(+)</text>
        <dbReference type="Rhea" id="RHEA:42936"/>
        <dbReference type="Rhea" id="RHEA-COMP:10107"/>
        <dbReference type="Rhea" id="RHEA-COMP:10290"/>
        <dbReference type="ChEBI" id="CHEBI:15378"/>
        <dbReference type="ChEBI" id="CHEBI:57856"/>
        <dbReference type="ChEBI" id="CHEBI:59789"/>
        <dbReference type="ChEBI" id="CHEBI:65315"/>
        <dbReference type="ChEBI" id="CHEBI:74478"/>
        <dbReference type="EC" id="2.1.1.200"/>
    </reaction>
</comment>
<evidence type="ECO:0000256" key="1">
    <source>
        <dbReference type="ARBA" id="ARBA00007228"/>
    </source>
</evidence>
<comment type="subcellular location">
    <subcellularLocation>
        <location evidence="5">Cytoplasm</location>
    </subcellularLocation>
</comment>
<evidence type="ECO:0000256" key="2">
    <source>
        <dbReference type="ARBA" id="ARBA00022603"/>
    </source>
</evidence>
<comment type="catalytic activity">
    <reaction evidence="5">
        <text>cytidine(32) in tRNA + S-adenosyl-L-methionine = 2'-O-methylcytidine(32) in tRNA + S-adenosyl-L-homocysteine + H(+)</text>
        <dbReference type="Rhea" id="RHEA:42932"/>
        <dbReference type="Rhea" id="RHEA-COMP:10288"/>
        <dbReference type="Rhea" id="RHEA-COMP:10289"/>
        <dbReference type="ChEBI" id="CHEBI:15378"/>
        <dbReference type="ChEBI" id="CHEBI:57856"/>
        <dbReference type="ChEBI" id="CHEBI:59789"/>
        <dbReference type="ChEBI" id="CHEBI:74495"/>
        <dbReference type="ChEBI" id="CHEBI:82748"/>
        <dbReference type="EC" id="2.1.1.200"/>
    </reaction>
</comment>
<accession>A0A368BN17</accession>
<dbReference type="PANTHER" id="PTHR42786">
    <property type="entry name" value="TRNA/RRNA METHYLTRANSFERASE"/>
    <property type="match status" value="1"/>
</dbReference>
<keyword evidence="2 5" id="KW-0489">Methyltransferase</keyword>
<organism evidence="7 8">
    <name type="scientific">SAR86 cluster bacterium</name>
    <dbReference type="NCBI Taxonomy" id="2030880"/>
    <lineage>
        <taxon>Bacteria</taxon>
        <taxon>Pseudomonadati</taxon>
        <taxon>Pseudomonadota</taxon>
        <taxon>Gammaproteobacteria</taxon>
        <taxon>SAR86 cluster</taxon>
    </lineage>
</organism>
<dbReference type="NCBIfam" id="TIGR00050">
    <property type="entry name" value="rRNA_methyl_1"/>
    <property type="match status" value="1"/>
</dbReference>
<evidence type="ECO:0000256" key="5">
    <source>
        <dbReference type="RuleBase" id="RU362024"/>
    </source>
</evidence>
<feature type="domain" description="tRNA/rRNA methyltransferase SpoU type" evidence="6">
    <location>
        <begin position="7"/>
        <end position="156"/>
    </location>
</feature>
<keyword evidence="5" id="KW-0819">tRNA processing</keyword>
<dbReference type="SUPFAM" id="SSF75217">
    <property type="entry name" value="alpha/beta knot"/>
    <property type="match status" value="1"/>
</dbReference>
<evidence type="ECO:0000256" key="4">
    <source>
        <dbReference type="ARBA" id="ARBA00022691"/>
    </source>
</evidence>
<dbReference type="GO" id="GO:0106339">
    <property type="term" value="F:tRNA (cytidine(32)-2'-O)-methyltransferase activity"/>
    <property type="evidence" value="ECO:0007669"/>
    <property type="project" value="RHEA"/>
</dbReference>
<dbReference type="AlphaFoldDB" id="A0A368BN17"/>
<evidence type="ECO:0000313" key="7">
    <source>
        <dbReference type="EMBL" id="RCL38086.1"/>
    </source>
</evidence>
<dbReference type="InterPro" id="IPR001537">
    <property type="entry name" value="SpoU_MeTrfase"/>
</dbReference>
<keyword evidence="4 5" id="KW-0949">S-adenosyl-L-methionine</keyword>
<comment type="subunit">
    <text evidence="5">Homodimer.</text>
</comment>
<dbReference type="CDD" id="cd18093">
    <property type="entry name" value="SpoU-like_TrmJ"/>
    <property type="match status" value="1"/>
</dbReference>
<proteinExistence type="inferred from homology"/>